<feature type="transmembrane region" description="Helical" evidence="9">
    <location>
        <begin position="21"/>
        <end position="45"/>
    </location>
</feature>
<dbReference type="PROSITE" id="PS50885">
    <property type="entry name" value="HAMP"/>
    <property type="match status" value="1"/>
</dbReference>
<evidence type="ECO:0000256" key="8">
    <source>
        <dbReference type="SAM" id="Coils"/>
    </source>
</evidence>
<dbReference type="InterPro" id="IPR010559">
    <property type="entry name" value="Sig_transdc_His_kin_internal"/>
</dbReference>
<dbReference type="EMBL" id="DVOO01000029">
    <property type="protein sequence ID" value="HIV26053.1"/>
    <property type="molecule type" value="Genomic_DNA"/>
</dbReference>
<dbReference type="Pfam" id="PF06580">
    <property type="entry name" value="His_kinase"/>
    <property type="match status" value="1"/>
</dbReference>
<keyword evidence="4" id="KW-0597">Phosphoprotein</keyword>
<dbReference type="AlphaFoldDB" id="A0A9D1TBE0"/>
<feature type="domain" description="Histidine kinase" evidence="10">
    <location>
        <begin position="393"/>
        <end position="502"/>
    </location>
</feature>
<proteinExistence type="predicted"/>
<evidence type="ECO:0000256" key="7">
    <source>
        <dbReference type="ARBA" id="ARBA00023012"/>
    </source>
</evidence>
<evidence type="ECO:0000256" key="2">
    <source>
        <dbReference type="ARBA" id="ARBA00004370"/>
    </source>
</evidence>
<reference evidence="12" key="2">
    <citation type="journal article" date="2021" name="PeerJ">
        <title>Extensive microbial diversity within the chicken gut microbiome revealed by metagenomics and culture.</title>
        <authorList>
            <person name="Gilroy R."/>
            <person name="Ravi A."/>
            <person name="Getino M."/>
            <person name="Pursley I."/>
            <person name="Horton D.L."/>
            <person name="Alikhan N.F."/>
            <person name="Baker D."/>
            <person name="Gharbi K."/>
            <person name="Hall N."/>
            <person name="Watson M."/>
            <person name="Adriaenssens E.M."/>
            <person name="Foster-Nyarko E."/>
            <person name="Jarju S."/>
            <person name="Secka A."/>
            <person name="Antonio M."/>
            <person name="Oren A."/>
            <person name="Chaudhuri R.R."/>
            <person name="La Ragione R."/>
            <person name="Hildebrand F."/>
            <person name="Pallen M.J."/>
        </authorList>
    </citation>
    <scope>NUCLEOTIDE SEQUENCE</scope>
    <source>
        <strain evidence="12">CHK188-20938</strain>
    </source>
</reference>
<feature type="transmembrane region" description="Helical" evidence="9">
    <location>
        <begin position="194"/>
        <end position="214"/>
    </location>
</feature>
<keyword evidence="9" id="KW-0472">Membrane</keyword>
<keyword evidence="6 12" id="KW-0418">Kinase</keyword>
<evidence type="ECO:0000256" key="6">
    <source>
        <dbReference type="ARBA" id="ARBA00022777"/>
    </source>
</evidence>
<evidence type="ECO:0000259" key="10">
    <source>
        <dbReference type="PROSITE" id="PS50109"/>
    </source>
</evidence>
<dbReference type="Proteomes" id="UP000824169">
    <property type="component" value="Unassembled WGS sequence"/>
</dbReference>
<dbReference type="PROSITE" id="PS50109">
    <property type="entry name" value="HIS_KIN"/>
    <property type="match status" value="1"/>
</dbReference>
<comment type="caution">
    <text evidence="12">The sequence shown here is derived from an EMBL/GenBank/DDBJ whole genome shotgun (WGS) entry which is preliminary data.</text>
</comment>
<evidence type="ECO:0000256" key="9">
    <source>
        <dbReference type="SAM" id="Phobius"/>
    </source>
</evidence>
<evidence type="ECO:0000256" key="1">
    <source>
        <dbReference type="ARBA" id="ARBA00000085"/>
    </source>
</evidence>
<keyword evidence="9" id="KW-1133">Transmembrane helix</keyword>
<dbReference type="SUPFAM" id="SSF158472">
    <property type="entry name" value="HAMP domain-like"/>
    <property type="match status" value="1"/>
</dbReference>
<accession>A0A9D1TBE0</accession>
<dbReference type="SUPFAM" id="SSF55874">
    <property type="entry name" value="ATPase domain of HSP90 chaperone/DNA topoisomerase II/histidine kinase"/>
    <property type="match status" value="1"/>
</dbReference>
<feature type="coiled-coil region" evidence="8">
    <location>
        <begin position="261"/>
        <end position="288"/>
    </location>
</feature>
<name>A0A9D1TBE0_9FIRM</name>
<dbReference type="CDD" id="cd06225">
    <property type="entry name" value="HAMP"/>
    <property type="match status" value="1"/>
</dbReference>
<dbReference type="EC" id="2.7.13.3" evidence="3"/>
<dbReference type="Gene3D" id="6.10.340.10">
    <property type="match status" value="1"/>
</dbReference>
<keyword evidence="5" id="KW-0808">Transferase</keyword>
<evidence type="ECO:0000259" key="11">
    <source>
        <dbReference type="PROSITE" id="PS50885"/>
    </source>
</evidence>
<dbReference type="SMART" id="SM00387">
    <property type="entry name" value="HATPase_c"/>
    <property type="match status" value="1"/>
</dbReference>
<gene>
    <name evidence="12" type="ORF">IAB71_09815</name>
</gene>
<protein>
    <recommendedName>
        <fullName evidence="3">histidine kinase</fullName>
        <ecNumber evidence="3">2.7.13.3</ecNumber>
    </recommendedName>
</protein>
<dbReference type="Pfam" id="PF02518">
    <property type="entry name" value="HATPase_c"/>
    <property type="match status" value="1"/>
</dbReference>
<sequence length="505" mass="58394">MKAKSQYSRNRFLRRWKNMSLQQKLTGIFLLTSFIILAVNLYTYAVVNGMTGRVEEVYASNVRMNELSTALDRVQESTEDYLNTRSSESMEEYYRSEQDFREKIDMLNTEITDNEMLLAEKNIRGLSEDYLSLAADSIQAKRGRNVERYSELFDEATVLYEEIHTYIYSLNNEQFKDNSETYQILMDSLNYTELVTVAVLLVVFLGNISLIVVSTRMVTQPLHRLAESADEVARGNFEIEKIPVQSMDEVGVVTGAFNQMVESIRDYIEQLRETMERENQLKERELMMQSHLKDAQLKYLQAQINPHFLFNTLNAGAQLAMMEDADRTGEFLENVAGFFRYNVRKHDQDASLEEEIHLVDNYVYILNVRFAGEIHFTKDVDESLMDVRVPSMILQPLVENAVNYGIRGIDWEGRIELSVCRREKQISISIWDNGAGMEQERIRQVLAGEAREDERASGSNGVGIWNVMERLKLYFHGRAVLTIWSEGKNRGTEVQILIPDGQEDK</sequence>
<keyword evidence="8" id="KW-0175">Coiled coil</keyword>
<dbReference type="GO" id="GO:0000155">
    <property type="term" value="F:phosphorelay sensor kinase activity"/>
    <property type="evidence" value="ECO:0007669"/>
    <property type="project" value="InterPro"/>
</dbReference>
<comment type="subcellular location">
    <subcellularLocation>
        <location evidence="2">Membrane</location>
    </subcellularLocation>
</comment>
<evidence type="ECO:0000256" key="5">
    <source>
        <dbReference type="ARBA" id="ARBA00022679"/>
    </source>
</evidence>
<keyword evidence="9" id="KW-0812">Transmembrane</keyword>
<keyword evidence="7" id="KW-0902">Two-component regulatory system</keyword>
<dbReference type="Pfam" id="PF00672">
    <property type="entry name" value="HAMP"/>
    <property type="match status" value="1"/>
</dbReference>
<dbReference type="GO" id="GO:0016020">
    <property type="term" value="C:membrane"/>
    <property type="evidence" value="ECO:0007669"/>
    <property type="project" value="UniProtKB-SubCell"/>
</dbReference>
<comment type="catalytic activity">
    <reaction evidence="1">
        <text>ATP + protein L-histidine = ADP + protein N-phospho-L-histidine.</text>
        <dbReference type="EC" id="2.7.13.3"/>
    </reaction>
</comment>
<dbReference type="InterPro" id="IPR003660">
    <property type="entry name" value="HAMP_dom"/>
</dbReference>
<organism evidence="12 13">
    <name type="scientific">Candidatus Scatomonas pullistercoris</name>
    <dbReference type="NCBI Taxonomy" id="2840920"/>
    <lineage>
        <taxon>Bacteria</taxon>
        <taxon>Bacillati</taxon>
        <taxon>Bacillota</taxon>
        <taxon>Clostridia</taxon>
        <taxon>Lachnospirales</taxon>
        <taxon>Lachnospiraceae</taxon>
        <taxon>Lachnospiraceae incertae sedis</taxon>
        <taxon>Candidatus Scatomonas</taxon>
    </lineage>
</organism>
<dbReference type="InterPro" id="IPR003594">
    <property type="entry name" value="HATPase_dom"/>
</dbReference>
<reference evidence="12" key="1">
    <citation type="submission" date="2020-10" db="EMBL/GenBank/DDBJ databases">
        <authorList>
            <person name="Gilroy R."/>
        </authorList>
    </citation>
    <scope>NUCLEOTIDE SEQUENCE</scope>
    <source>
        <strain evidence="12">CHK188-20938</strain>
    </source>
</reference>
<feature type="domain" description="HAMP" evidence="11">
    <location>
        <begin position="216"/>
        <end position="269"/>
    </location>
</feature>
<evidence type="ECO:0000313" key="13">
    <source>
        <dbReference type="Proteomes" id="UP000824169"/>
    </source>
</evidence>
<dbReference type="InterPro" id="IPR050640">
    <property type="entry name" value="Bact_2-comp_sensor_kinase"/>
</dbReference>
<dbReference type="InterPro" id="IPR036890">
    <property type="entry name" value="HATPase_C_sf"/>
</dbReference>
<dbReference type="InterPro" id="IPR005467">
    <property type="entry name" value="His_kinase_dom"/>
</dbReference>
<dbReference type="Gene3D" id="3.30.565.10">
    <property type="entry name" value="Histidine kinase-like ATPase, C-terminal domain"/>
    <property type="match status" value="1"/>
</dbReference>
<evidence type="ECO:0000313" key="12">
    <source>
        <dbReference type="EMBL" id="HIV26053.1"/>
    </source>
</evidence>
<dbReference type="PANTHER" id="PTHR34220:SF7">
    <property type="entry name" value="SENSOR HISTIDINE KINASE YPDA"/>
    <property type="match status" value="1"/>
</dbReference>
<dbReference type="SMART" id="SM00304">
    <property type="entry name" value="HAMP"/>
    <property type="match status" value="1"/>
</dbReference>
<evidence type="ECO:0000256" key="3">
    <source>
        <dbReference type="ARBA" id="ARBA00012438"/>
    </source>
</evidence>
<evidence type="ECO:0000256" key="4">
    <source>
        <dbReference type="ARBA" id="ARBA00022553"/>
    </source>
</evidence>
<dbReference type="PANTHER" id="PTHR34220">
    <property type="entry name" value="SENSOR HISTIDINE KINASE YPDA"/>
    <property type="match status" value="1"/>
</dbReference>